<feature type="region of interest" description="Disordered" evidence="1">
    <location>
        <begin position="255"/>
        <end position="277"/>
    </location>
</feature>
<evidence type="ECO:0000256" key="2">
    <source>
        <dbReference type="SAM" id="Phobius"/>
    </source>
</evidence>
<feature type="transmembrane region" description="Helical" evidence="2">
    <location>
        <begin position="153"/>
        <end position="174"/>
    </location>
</feature>
<reference evidence="4" key="1">
    <citation type="submission" date="2020-04" db="EMBL/GenBank/DDBJ databases">
        <title>Genome Assembly and Annotation of Botryosphaeria dothidea sdau 11-99, a Latent Pathogen of Apple Fruit Ring Rot in China.</title>
        <authorList>
            <person name="Yu C."/>
            <person name="Diao Y."/>
            <person name="Lu Q."/>
            <person name="Zhao J."/>
            <person name="Cui S."/>
            <person name="Peng C."/>
            <person name="He B."/>
            <person name="Liu H."/>
        </authorList>
    </citation>
    <scope>NUCLEOTIDE SEQUENCE [LARGE SCALE GENOMIC DNA]</scope>
    <source>
        <strain evidence="4">Sdau11-99</strain>
    </source>
</reference>
<feature type="transmembrane region" description="Helical" evidence="2">
    <location>
        <begin position="186"/>
        <end position="208"/>
    </location>
</feature>
<dbReference type="AlphaFoldDB" id="A0A8H4N3K5"/>
<feature type="transmembrane region" description="Helical" evidence="2">
    <location>
        <begin position="285"/>
        <end position="308"/>
    </location>
</feature>
<organism evidence="4 5">
    <name type="scientific">Botryosphaeria dothidea</name>
    <dbReference type="NCBI Taxonomy" id="55169"/>
    <lineage>
        <taxon>Eukaryota</taxon>
        <taxon>Fungi</taxon>
        <taxon>Dikarya</taxon>
        <taxon>Ascomycota</taxon>
        <taxon>Pezizomycotina</taxon>
        <taxon>Dothideomycetes</taxon>
        <taxon>Dothideomycetes incertae sedis</taxon>
        <taxon>Botryosphaeriales</taxon>
        <taxon>Botryosphaeriaceae</taxon>
        <taxon>Botryosphaeria</taxon>
    </lineage>
</organism>
<evidence type="ECO:0000313" key="4">
    <source>
        <dbReference type="EMBL" id="KAF4304721.1"/>
    </source>
</evidence>
<feature type="signal peptide" evidence="3">
    <location>
        <begin position="1"/>
        <end position="23"/>
    </location>
</feature>
<feature type="chain" id="PRO_5034260233" evidence="3">
    <location>
        <begin position="24"/>
        <end position="343"/>
    </location>
</feature>
<sequence length="343" mass="38609">MPCSNRLSILLFTLAFLSLSAFAIECPPKSEIVYSPFKPWWYFYNGTAQRCWRTASCVFIQADEDETRKQQYGATALVMGLIPLTLRDIAWPEKRMIPVSKRPTFVVEMLVLALGLQPIVFEKGGNGDEDARNVAEKSSIFARWAWELKRRTVVLLVAVTTVLLLVCYAGVALVEIYSKRSALACPFPVICLMWYVCGIVPGAIHACLSRLRVRWTRNWEEQRKAYRRAASNETSYDHERSTLQVSVPAEHVAAAGEHDTNSSKFSQSKEGLGTSESKDQESEEWWIVQLVWAIYNIAGTLVFTSIMAVTVLELFVWVVVCFAATGASKMLAYFICLAFEDGI</sequence>
<evidence type="ECO:0000256" key="3">
    <source>
        <dbReference type="SAM" id="SignalP"/>
    </source>
</evidence>
<evidence type="ECO:0000256" key="1">
    <source>
        <dbReference type="SAM" id="MobiDB-lite"/>
    </source>
</evidence>
<evidence type="ECO:0000313" key="5">
    <source>
        <dbReference type="Proteomes" id="UP000572817"/>
    </source>
</evidence>
<accession>A0A8H4N3K5</accession>
<keyword evidence="5" id="KW-1185">Reference proteome</keyword>
<keyword evidence="2" id="KW-0472">Membrane</keyword>
<comment type="caution">
    <text evidence="4">The sequence shown here is derived from an EMBL/GenBank/DDBJ whole genome shotgun (WGS) entry which is preliminary data.</text>
</comment>
<dbReference type="OrthoDB" id="4435313at2759"/>
<feature type="transmembrane region" description="Helical" evidence="2">
    <location>
        <begin position="72"/>
        <end position="91"/>
    </location>
</feature>
<proteinExistence type="predicted"/>
<feature type="transmembrane region" description="Helical" evidence="2">
    <location>
        <begin position="314"/>
        <end position="339"/>
    </location>
</feature>
<dbReference type="EMBL" id="WWBZ02000051">
    <property type="protein sequence ID" value="KAF4304721.1"/>
    <property type="molecule type" value="Genomic_DNA"/>
</dbReference>
<protein>
    <submittedName>
        <fullName evidence="4">Uncharacterized protein</fullName>
    </submittedName>
</protein>
<keyword evidence="2" id="KW-1133">Transmembrane helix</keyword>
<name>A0A8H4N3K5_9PEZI</name>
<keyword evidence="2" id="KW-0812">Transmembrane</keyword>
<keyword evidence="3" id="KW-0732">Signal</keyword>
<gene>
    <name evidence="4" type="ORF">GTA08_BOTSDO08415</name>
</gene>
<dbReference type="Proteomes" id="UP000572817">
    <property type="component" value="Unassembled WGS sequence"/>
</dbReference>